<comment type="caution">
    <text evidence="2">The sequence shown here is derived from an EMBL/GenBank/DDBJ whole genome shotgun (WGS) entry which is preliminary data.</text>
</comment>
<sequence length="355" mass="41443">MKSKKRHQRKRADEDNFPQHFAAKEEPSSHNLQIQNKPHLPYEIILHIISFLFPRGGLTISNDPAYDVDLFTVRSLLKTNLKIKSEVLQAIFSQPLRIYITNGKRCRCPTLGKPSKLYKTPLGKAARLPFHRFSEIIVHMSPYPCEITCPLERSKLVRTPPRGTDVEQRNFNCALACITRQCKALSNVIQNRQDVKEDPNRIGKMRFIFDKSKGVRESILTGAWPWTICALNYIFSSWRWMRPHYCGQAPQVTLPSTAGCRIYCGRFRNPPFFDDEDILELIARIFENWVMGLWEERLRIEEMWIDDRSIDDDMQSHGRSLWGPFVSYRIDIRYEGHAENLKPRFKASLMQSLSN</sequence>
<evidence type="ECO:0000313" key="2">
    <source>
        <dbReference type="EMBL" id="KAK5533438.1"/>
    </source>
</evidence>
<dbReference type="EMBL" id="JAXLQG010000013">
    <property type="protein sequence ID" value="KAK5533438.1"/>
    <property type="molecule type" value="Genomic_DNA"/>
</dbReference>
<reference evidence="2 3" key="1">
    <citation type="submission" date="2023-06" db="EMBL/GenBank/DDBJ databases">
        <title>Black Yeasts Isolated from many extreme environments.</title>
        <authorList>
            <person name="Coleine C."/>
            <person name="Stajich J.E."/>
            <person name="Selbmann L."/>
        </authorList>
    </citation>
    <scope>NUCLEOTIDE SEQUENCE [LARGE SCALE GENOMIC DNA]</scope>
    <source>
        <strain evidence="2 3">CCFEE 5887</strain>
    </source>
</reference>
<gene>
    <name evidence="2" type="ORF">LTR25_007304</name>
</gene>
<organism evidence="2 3">
    <name type="scientific">Vermiconidia calcicola</name>
    <dbReference type="NCBI Taxonomy" id="1690605"/>
    <lineage>
        <taxon>Eukaryota</taxon>
        <taxon>Fungi</taxon>
        <taxon>Dikarya</taxon>
        <taxon>Ascomycota</taxon>
        <taxon>Pezizomycotina</taxon>
        <taxon>Dothideomycetes</taxon>
        <taxon>Dothideomycetidae</taxon>
        <taxon>Mycosphaerellales</taxon>
        <taxon>Extremaceae</taxon>
        <taxon>Vermiconidia</taxon>
    </lineage>
</organism>
<evidence type="ECO:0000313" key="3">
    <source>
        <dbReference type="Proteomes" id="UP001345827"/>
    </source>
</evidence>
<protein>
    <submittedName>
        <fullName evidence="2">Uncharacterized protein</fullName>
    </submittedName>
</protein>
<evidence type="ECO:0000256" key="1">
    <source>
        <dbReference type="SAM" id="MobiDB-lite"/>
    </source>
</evidence>
<dbReference type="AlphaFoldDB" id="A0AAV9Q423"/>
<feature type="compositionally biased region" description="Basic residues" evidence="1">
    <location>
        <begin position="1"/>
        <end position="10"/>
    </location>
</feature>
<dbReference type="Proteomes" id="UP001345827">
    <property type="component" value="Unassembled WGS sequence"/>
</dbReference>
<name>A0AAV9Q423_9PEZI</name>
<accession>A0AAV9Q423</accession>
<proteinExistence type="predicted"/>
<keyword evidence="3" id="KW-1185">Reference proteome</keyword>
<feature type="region of interest" description="Disordered" evidence="1">
    <location>
        <begin position="1"/>
        <end position="32"/>
    </location>
</feature>